<dbReference type="Proteomes" id="UP000004995">
    <property type="component" value="Unassembled WGS sequence"/>
</dbReference>
<dbReference type="HOGENOM" id="CLU_2659177_0_0_1"/>
<evidence type="ECO:0000313" key="2">
    <source>
        <dbReference type="Proteomes" id="UP000004995"/>
    </source>
</evidence>
<protein>
    <submittedName>
        <fullName evidence="1">Uncharacterized protein</fullName>
    </submittedName>
</protein>
<keyword evidence="2" id="KW-1185">Reference proteome</keyword>
<dbReference type="InParanoid" id="K3Z1T1"/>
<dbReference type="EMBL" id="AGNK02000586">
    <property type="status" value="NOT_ANNOTATED_CDS"/>
    <property type="molecule type" value="Genomic_DNA"/>
</dbReference>
<evidence type="ECO:0000313" key="1">
    <source>
        <dbReference type="EnsemblPlants" id="KQL31913"/>
    </source>
</evidence>
<dbReference type="AlphaFoldDB" id="K3Z1T1"/>
<dbReference type="Gramene" id="KQL31913">
    <property type="protein sequence ID" value="KQL31913"/>
    <property type="gene ID" value="SETIT_020499mg"/>
</dbReference>
<proteinExistence type="predicted"/>
<accession>K3Z1T1</accession>
<reference evidence="1" key="2">
    <citation type="submission" date="2018-08" db="UniProtKB">
        <authorList>
            <consortium name="EnsemblPlants"/>
        </authorList>
    </citation>
    <scope>IDENTIFICATION</scope>
    <source>
        <strain evidence="1">Yugu1</strain>
    </source>
</reference>
<name>K3Z1T1_SETIT</name>
<dbReference type="EnsemblPlants" id="KQL31913">
    <property type="protein sequence ID" value="KQL31913"/>
    <property type="gene ID" value="SETIT_020499mg"/>
</dbReference>
<organism evidence="1 2">
    <name type="scientific">Setaria italica</name>
    <name type="common">Foxtail millet</name>
    <name type="synonym">Panicum italicum</name>
    <dbReference type="NCBI Taxonomy" id="4555"/>
    <lineage>
        <taxon>Eukaryota</taxon>
        <taxon>Viridiplantae</taxon>
        <taxon>Streptophyta</taxon>
        <taxon>Embryophyta</taxon>
        <taxon>Tracheophyta</taxon>
        <taxon>Spermatophyta</taxon>
        <taxon>Magnoliopsida</taxon>
        <taxon>Liliopsida</taxon>
        <taxon>Poales</taxon>
        <taxon>Poaceae</taxon>
        <taxon>PACMAD clade</taxon>
        <taxon>Panicoideae</taxon>
        <taxon>Panicodae</taxon>
        <taxon>Paniceae</taxon>
        <taxon>Cenchrinae</taxon>
        <taxon>Setaria</taxon>
    </lineage>
</organism>
<sequence length="76" mass="8856">MTESWLKLVSYSKAYGSIALKDFDCTKMLVSKTDVWCSRKSQIARQNIFFLMTNSLHQCKIKIASKHNACKWKYVC</sequence>
<reference evidence="2" key="1">
    <citation type="journal article" date="2012" name="Nat. Biotechnol.">
        <title>Reference genome sequence of the model plant Setaria.</title>
        <authorList>
            <person name="Bennetzen J.L."/>
            <person name="Schmutz J."/>
            <person name="Wang H."/>
            <person name="Percifield R."/>
            <person name="Hawkins J."/>
            <person name="Pontaroli A.C."/>
            <person name="Estep M."/>
            <person name="Feng L."/>
            <person name="Vaughn J.N."/>
            <person name="Grimwood J."/>
            <person name="Jenkins J."/>
            <person name="Barry K."/>
            <person name="Lindquist E."/>
            <person name="Hellsten U."/>
            <person name="Deshpande S."/>
            <person name="Wang X."/>
            <person name="Wu X."/>
            <person name="Mitros T."/>
            <person name="Triplett J."/>
            <person name="Yang X."/>
            <person name="Ye C.Y."/>
            <person name="Mauro-Herrera M."/>
            <person name="Wang L."/>
            <person name="Li P."/>
            <person name="Sharma M."/>
            <person name="Sharma R."/>
            <person name="Ronald P.C."/>
            <person name="Panaud O."/>
            <person name="Kellogg E.A."/>
            <person name="Brutnell T.P."/>
            <person name="Doust A.N."/>
            <person name="Tuskan G.A."/>
            <person name="Rokhsar D."/>
            <person name="Devos K.M."/>
        </authorList>
    </citation>
    <scope>NUCLEOTIDE SEQUENCE [LARGE SCALE GENOMIC DNA]</scope>
    <source>
        <strain evidence="2">cv. Yugu1</strain>
    </source>
</reference>